<dbReference type="RefSeq" id="WP_115168778.1">
    <property type="nucleotide sequence ID" value="NZ_UGYW01000001.1"/>
</dbReference>
<comment type="pathway">
    <text evidence="4">Cofactor biosynthesis; tetrahydrofolylpolyglutamate biosynthesis.</text>
</comment>
<evidence type="ECO:0000256" key="12">
    <source>
        <dbReference type="ARBA" id="ARBA00022840"/>
    </source>
</evidence>
<comment type="catalytic activity">
    <reaction evidence="19">
        <text>10-formyltetrahydrofolyl-(gamma-L-Glu)(n) + L-glutamate + ATP = 10-formyltetrahydrofolyl-(gamma-L-Glu)(n+1) + ADP + phosphate + H(+)</text>
        <dbReference type="Rhea" id="RHEA:51904"/>
        <dbReference type="Rhea" id="RHEA-COMP:13088"/>
        <dbReference type="Rhea" id="RHEA-COMP:14300"/>
        <dbReference type="ChEBI" id="CHEBI:15378"/>
        <dbReference type="ChEBI" id="CHEBI:29985"/>
        <dbReference type="ChEBI" id="CHEBI:30616"/>
        <dbReference type="ChEBI" id="CHEBI:43474"/>
        <dbReference type="ChEBI" id="CHEBI:134413"/>
        <dbReference type="ChEBI" id="CHEBI:456216"/>
        <dbReference type="EC" id="6.3.2.17"/>
    </reaction>
</comment>
<evidence type="ECO:0000256" key="14">
    <source>
        <dbReference type="ARBA" id="ARBA00022909"/>
    </source>
</evidence>
<dbReference type="InterPro" id="IPR018109">
    <property type="entry name" value="Folylpolyglutamate_synth_CS"/>
</dbReference>
<accession>A0A380B9T1</accession>
<evidence type="ECO:0000313" key="26">
    <source>
        <dbReference type="Proteomes" id="UP000254893"/>
    </source>
</evidence>
<dbReference type="Pfam" id="PF02875">
    <property type="entry name" value="Mur_ligase_C"/>
    <property type="match status" value="1"/>
</dbReference>
<evidence type="ECO:0000256" key="1">
    <source>
        <dbReference type="ARBA" id="ARBA00001946"/>
    </source>
</evidence>
<comment type="catalytic activity">
    <reaction evidence="18">
        <text>(6S)-5,6,7,8-tetrahydrofolyl-(gamma-L-Glu)(n) + L-glutamate + ATP = (6S)-5,6,7,8-tetrahydrofolyl-(gamma-L-Glu)(n+1) + ADP + phosphate + H(+)</text>
        <dbReference type="Rhea" id="RHEA:10580"/>
        <dbReference type="Rhea" id="RHEA-COMP:14738"/>
        <dbReference type="Rhea" id="RHEA-COMP:14740"/>
        <dbReference type="ChEBI" id="CHEBI:15378"/>
        <dbReference type="ChEBI" id="CHEBI:29985"/>
        <dbReference type="ChEBI" id="CHEBI:30616"/>
        <dbReference type="ChEBI" id="CHEBI:43474"/>
        <dbReference type="ChEBI" id="CHEBI:141005"/>
        <dbReference type="ChEBI" id="CHEBI:456216"/>
        <dbReference type="EC" id="6.3.2.17"/>
    </reaction>
</comment>
<dbReference type="Gene3D" id="3.40.1190.10">
    <property type="entry name" value="Mur-like, catalytic domain"/>
    <property type="match status" value="1"/>
</dbReference>
<comment type="similarity">
    <text evidence="5 22">Belongs to the folylpolyglutamate synthase family.</text>
</comment>
<dbReference type="GO" id="GO:0005737">
    <property type="term" value="C:cytoplasm"/>
    <property type="evidence" value="ECO:0007669"/>
    <property type="project" value="TreeGrafter"/>
</dbReference>
<evidence type="ECO:0000259" key="23">
    <source>
        <dbReference type="Pfam" id="PF02875"/>
    </source>
</evidence>
<dbReference type="AlphaFoldDB" id="A0A380B9T1"/>
<evidence type="ECO:0000256" key="2">
    <source>
        <dbReference type="ARBA" id="ARBA00002714"/>
    </source>
</evidence>
<dbReference type="SUPFAM" id="SSF53244">
    <property type="entry name" value="MurD-like peptide ligases, peptide-binding domain"/>
    <property type="match status" value="1"/>
</dbReference>
<evidence type="ECO:0000256" key="11">
    <source>
        <dbReference type="ARBA" id="ARBA00022741"/>
    </source>
</evidence>
<evidence type="ECO:0000256" key="17">
    <source>
        <dbReference type="ARBA" id="ARBA00032510"/>
    </source>
</evidence>
<evidence type="ECO:0000256" key="8">
    <source>
        <dbReference type="ARBA" id="ARBA00019357"/>
    </source>
</evidence>
<evidence type="ECO:0000256" key="16">
    <source>
        <dbReference type="ARBA" id="ARBA00030592"/>
    </source>
</evidence>
<evidence type="ECO:0000259" key="24">
    <source>
        <dbReference type="Pfam" id="PF08245"/>
    </source>
</evidence>
<keyword evidence="9 22" id="KW-0436">Ligase</keyword>
<evidence type="ECO:0000256" key="18">
    <source>
        <dbReference type="ARBA" id="ARBA00047493"/>
    </source>
</evidence>
<evidence type="ECO:0000256" key="6">
    <source>
        <dbReference type="ARBA" id="ARBA00013023"/>
    </source>
</evidence>
<dbReference type="PROSITE" id="PS01011">
    <property type="entry name" value="FOLYLPOLYGLU_SYNT_1"/>
    <property type="match status" value="1"/>
</dbReference>
<reference evidence="25 26" key="1">
    <citation type="submission" date="2018-06" db="EMBL/GenBank/DDBJ databases">
        <authorList>
            <consortium name="Pathogen Informatics"/>
            <person name="Doyle S."/>
        </authorList>
    </citation>
    <scope>NUCLEOTIDE SEQUENCE [LARGE SCALE GENOMIC DNA]</scope>
    <source>
        <strain evidence="25 26">NCTC11388</strain>
    </source>
</reference>
<dbReference type="GO" id="GO:0008841">
    <property type="term" value="F:dihydrofolate synthase activity"/>
    <property type="evidence" value="ECO:0007669"/>
    <property type="project" value="UniProtKB-EC"/>
</dbReference>
<evidence type="ECO:0000256" key="5">
    <source>
        <dbReference type="ARBA" id="ARBA00008276"/>
    </source>
</evidence>
<evidence type="ECO:0000256" key="7">
    <source>
        <dbReference type="ARBA" id="ARBA00013025"/>
    </source>
</evidence>
<dbReference type="PIRSF" id="PIRSF001563">
    <property type="entry name" value="Folylpolyglu_synth"/>
    <property type="match status" value="1"/>
</dbReference>
<dbReference type="FunFam" id="3.40.1190.10:FF:000011">
    <property type="entry name" value="Folylpolyglutamate synthase/dihydrofolate synthase"/>
    <property type="match status" value="1"/>
</dbReference>
<keyword evidence="10" id="KW-0479">Metal-binding</keyword>
<proteinExistence type="inferred from homology"/>
<evidence type="ECO:0000256" key="21">
    <source>
        <dbReference type="ARBA" id="ARBA00049161"/>
    </source>
</evidence>
<keyword evidence="11 22" id="KW-0547">Nucleotide-binding</keyword>
<sequence>MKAYKEVIEYLYTRLPMFTREGVSAYKKDLDNTITLCQALGNPQDKFKSIHIAGTNGKGSSSHMLASVLASAGYKTGLYTSPHLVDFRERIRVNGEVIPEQDVIEFVETQQSLIEKVQPSFFEVTVAMAFDYFAKAQVDVAIIEVGLGGRLDSTNIIRPELCLITNIGMDHMNLLGNTLQEIAGEKAGIIKANTPVVISERDPRTAQVFEEIAETKQAPIRFASDTMEAMITSRHLSGMQVSVTDKITSLTEQYDLDLTGSYQLKNVVGVLAVVDELKQRNFSIPSDRLREGLSHVQQYTGLQGRWQTISTDPLIICDTGHNEDGIREVLKNLQLTPYKVLHIVMGAMKDKDLDHILPLLPKEAIYYFSSPDMPRAMPAEELSAAALTYGLQGKPYSSVMQALTAAKQAYQAGDLIFIGGSNFVVAEVLTALENKP</sequence>
<evidence type="ECO:0000256" key="15">
    <source>
        <dbReference type="ARBA" id="ARBA00030048"/>
    </source>
</evidence>
<keyword evidence="12 22" id="KW-0067">ATP-binding</keyword>
<comment type="catalytic activity">
    <reaction evidence="20">
        <text>(6R)-5,10-methylenetetrahydrofolyl-(gamma-L-Glu)(n) + L-glutamate + ATP = (6R)-5,10-methylenetetrahydrofolyl-(gamma-L-Glu)(n+1) + ADP + phosphate + H(+)</text>
        <dbReference type="Rhea" id="RHEA:51912"/>
        <dbReference type="Rhea" id="RHEA-COMP:13257"/>
        <dbReference type="Rhea" id="RHEA-COMP:13258"/>
        <dbReference type="ChEBI" id="CHEBI:15378"/>
        <dbReference type="ChEBI" id="CHEBI:29985"/>
        <dbReference type="ChEBI" id="CHEBI:30616"/>
        <dbReference type="ChEBI" id="CHEBI:43474"/>
        <dbReference type="ChEBI" id="CHEBI:136572"/>
        <dbReference type="ChEBI" id="CHEBI:456216"/>
        <dbReference type="EC" id="6.3.2.17"/>
    </reaction>
</comment>
<keyword evidence="14" id="KW-0289">Folate biosynthesis</keyword>
<keyword evidence="13" id="KW-0460">Magnesium</keyword>
<evidence type="ECO:0000256" key="4">
    <source>
        <dbReference type="ARBA" id="ARBA00005150"/>
    </source>
</evidence>
<dbReference type="PANTHER" id="PTHR11136">
    <property type="entry name" value="FOLYLPOLYGLUTAMATE SYNTHASE-RELATED"/>
    <property type="match status" value="1"/>
</dbReference>
<evidence type="ECO:0000256" key="3">
    <source>
        <dbReference type="ARBA" id="ARBA00004799"/>
    </source>
</evidence>
<dbReference type="Proteomes" id="UP000254893">
    <property type="component" value="Unassembled WGS sequence"/>
</dbReference>
<evidence type="ECO:0000256" key="10">
    <source>
        <dbReference type="ARBA" id="ARBA00022723"/>
    </source>
</evidence>
<organism evidence="25 26">
    <name type="scientific">Sphingobacterium spiritivorum</name>
    <name type="common">Flavobacterium spiritivorum</name>
    <dbReference type="NCBI Taxonomy" id="258"/>
    <lineage>
        <taxon>Bacteria</taxon>
        <taxon>Pseudomonadati</taxon>
        <taxon>Bacteroidota</taxon>
        <taxon>Sphingobacteriia</taxon>
        <taxon>Sphingobacteriales</taxon>
        <taxon>Sphingobacteriaceae</taxon>
        <taxon>Sphingobacterium</taxon>
    </lineage>
</organism>
<comment type="cofactor">
    <cofactor evidence="1">
        <name>Mg(2+)</name>
        <dbReference type="ChEBI" id="CHEBI:18420"/>
    </cofactor>
</comment>
<dbReference type="GO" id="GO:0005524">
    <property type="term" value="F:ATP binding"/>
    <property type="evidence" value="ECO:0007669"/>
    <property type="project" value="UniProtKB-KW"/>
</dbReference>
<evidence type="ECO:0000256" key="22">
    <source>
        <dbReference type="PIRNR" id="PIRNR001563"/>
    </source>
</evidence>
<evidence type="ECO:0000256" key="9">
    <source>
        <dbReference type="ARBA" id="ARBA00022598"/>
    </source>
</evidence>
<dbReference type="Pfam" id="PF08245">
    <property type="entry name" value="Mur_ligase_M"/>
    <property type="match status" value="1"/>
</dbReference>
<protein>
    <recommendedName>
        <fullName evidence="8">Dihydrofolate synthase/folylpolyglutamate synthase</fullName>
        <ecNumber evidence="6">6.3.2.12</ecNumber>
        <ecNumber evidence="7">6.3.2.17</ecNumber>
    </recommendedName>
    <alternativeName>
        <fullName evidence="17">Folylpoly-gamma-glutamate synthetase-dihydrofolate synthetase</fullName>
    </alternativeName>
    <alternativeName>
        <fullName evidence="15">Folylpolyglutamate synthetase</fullName>
    </alternativeName>
    <alternativeName>
        <fullName evidence="16">Tetrahydrofolylpolyglutamate synthase</fullName>
    </alternativeName>
</protein>
<gene>
    <name evidence="25" type="primary">fgs</name>
    <name evidence="25" type="ORF">NCTC11388_00242</name>
</gene>
<dbReference type="EC" id="6.3.2.17" evidence="7"/>
<dbReference type="SUPFAM" id="SSF53623">
    <property type="entry name" value="MurD-like peptide ligases, catalytic domain"/>
    <property type="match status" value="1"/>
</dbReference>
<dbReference type="PANTHER" id="PTHR11136:SF0">
    <property type="entry name" value="DIHYDROFOLATE SYNTHETASE-RELATED"/>
    <property type="match status" value="1"/>
</dbReference>
<evidence type="ECO:0000256" key="13">
    <source>
        <dbReference type="ARBA" id="ARBA00022842"/>
    </source>
</evidence>
<feature type="domain" description="Mur ligase C-terminal" evidence="23">
    <location>
        <begin position="304"/>
        <end position="421"/>
    </location>
</feature>
<dbReference type="GO" id="GO:0046872">
    <property type="term" value="F:metal ion binding"/>
    <property type="evidence" value="ECO:0007669"/>
    <property type="project" value="UniProtKB-KW"/>
</dbReference>
<evidence type="ECO:0000256" key="19">
    <source>
        <dbReference type="ARBA" id="ARBA00047808"/>
    </source>
</evidence>
<dbReference type="InterPro" id="IPR004101">
    <property type="entry name" value="Mur_ligase_C"/>
</dbReference>
<feature type="domain" description="Mur ligase central" evidence="24">
    <location>
        <begin position="52"/>
        <end position="274"/>
    </location>
</feature>
<dbReference type="NCBIfam" id="TIGR01499">
    <property type="entry name" value="folC"/>
    <property type="match status" value="1"/>
</dbReference>
<dbReference type="InterPro" id="IPR036615">
    <property type="entry name" value="Mur_ligase_C_dom_sf"/>
</dbReference>
<dbReference type="InterPro" id="IPR036565">
    <property type="entry name" value="Mur-like_cat_sf"/>
</dbReference>
<comment type="function">
    <text evidence="2">Functions in two distinct reactions of the de novo folate biosynthetic pathway. Catalyzes the addition of a glutamate residue to dihydropteroate (7,8-dihydropteroate or H2Pte) to form dihydrofolate (7,8-dihydrofolate monoglutamate or H2Pte-Glu). Also catalyzes successive additions of L-glutamate to tetrahydrofolate or 10-formyltetrahydrofolate or 5,10-methylenetetrahydrofolate, leading to folylpolyglutamate derivatives.</text>
</comment>
<evidence type="ECO:0000313" key="25">
    <source>
        <dbReference type="EMBL" id="SUI96958.1"/>
    </source>
</evidence>
<dbReference type="InterPro" id="IPR001645">
    <property type="entry name" value="Folylpolyglutamate_synth"/>
</dbReference>
<comment type="catalytic activity">
    <reaction evidence="21">
        <text>7,8-dihydropteroate + L-glutamate + ATP = 7,8-dihydrofolate + ADP + phosphate + H(+)</text>
        <dbReference type="Rhea" id="RHEA:23584"/>
        <dbReference type="ChEBI" id="CHEBI:15378"/>
        <dbReference type="ChEBI" id="CHEBI:17839"/>
        <dbReference type="ChEBI" id="CHEBI:29985"/>
        <dbReference type="ChEBI" id="CHEBI:30616"/>
        <dbReference type="ChEBI" id="CHEBI:43474"/>
        <dbReference type="ChEBI" id="CHEBI:57451"/>
        <dbReference type="ChEBI" id="CHEBI:456216"/>
        <dbReference type="EC" id="6.3.2.12"/>
    </reaction>
</comment>
<comment type="pathway">
    <text evidence="3">Cofactor biosynthesis; tetrahydrofolate biosynthesis; 7,8-dihydrofolate from 2-amino-4-hydroxy-6-hydroxymethyl-7,8-dihydropteridine diphosphate and 4-aminobenzoate: step 2/2.</text>
</comment>
<dbReference type="GO" id="GO:0046656">
    <property type="term" value="P:folic acid biosynthetic process"/>
    <property type="evidence" value="ECO:0007669"/>
    <property type="project" value="UniProtKB-KW"/>
</dbReference>
<dbReference type="PROSITE" id="PS01012">
    <property type="entry name" value="FOLYLPOLYGLU_SYNT_2"/>
    <property type="match status" value="1"/>
</dbReference>
<dbReference type="EMBL" id="UGYW01000001">
    <property type="protein sequence ID" value="SUI96958.1"/>
    <property type="molecule type" value="Genomic_DNA"/>
</dbReference>
<dbReference type="EC" id="6.3.2.12" evidence="6"/>
<dbReference type="Gene3D" id="3.90.190.20">
    <property type="entry name" value="Mur ligase, C-terminal domain"/>
    <property type="match status" value="1"/>
</dbReference>
<name>A0A380B9T1_SPHSI</name>
<dbReference type="InterPro" id="IPR013221">
    <property type="entry name" value="Mur_ligase_cen"/>
</dbReference>
<evidence type="ECO:0000256" key="20">
    <source>
        <dbReference type="ARBA" id="ARBA00049035"/>
    </source>
</evidence>
<dbReference type="GO" id="GO:0004326">
    <property type="term" value="F:tetrahydrofolylpolyglutamate synthase activity"/>
    <property type="evidence" value="ECO:0007669"/>
    <property type="project" value="UniProtKB-EC"/>
</dbReference>